<sequence>MKKNKLLYIFLYFPFFLFSQTKQEKITQIDNLLDSSYVKQKEVKLQESFRYAKVALDLSKEKEYSEGIAWGNFYIAQSLSGLNAYKQALEYLDKAQIENQKLNDYYLHYQIRRIRGRIYMATNLLLNAIIEFKRAAEIIPRIKKQESDIDLANALIHENLGLAYGFMKKPDSAYYYLNECRIILQKIELKKSLSHIINNYTELADYYTSVGKITEAEYYIRKAVTLAKNSKFPFLSFAYTKYGDLLLQKKKNDSALIYYQKALAISRQKIELIPLYQKIAYIYHLSGNISSEEKYKLKFLELQDSYNSEMLSASNLAINTILSEQKEELVQKNKKRQSYLLLISAVILLLLLGLWLLFVRKTKKLNHIKKISSEKEQMLIQQKEEITLRYEEDTKNLEQRVNESFDEVVQLAKNNSPEFFTRFREVYPEVIVALLAIDPKLRVSELSLCAYFFLGFRTKDISIYTFKSLSTIRNRRQNLRKKLEILPDEDLELWFKKLVNKNN</sequence>
<keyword evidence="4 6" id="KW-0802">TPR repeat</keyword>
<evidence type="ECO:0000313" key="11">
    <source>
        <dbReference type="Proteomes" id="UP000279541"/>
    </source>
</evidence>
<reference evidence="9 10" key="1">
    <citation type="submission" date="2017-01" db="EMBL/GenBank/DDBJ databases">
        <authorList>
            <person name="Mah S.A."/>
            <person name="Swanson W.J."/>
            <person name="Moy G.W."/>
            <person name="Vacquier V.D."/>
        </authorList>
    </citation>
    <scope>NUCLEOTIDE SEQUENCE [LARGE SCALE GENOMIC DNA]</scope>
    <source>
        <strain evidence="9 10">DSM 16927</strain>
    </source>
</reference>
<evidence type="ECO:0000313" key="8">
    <source>
        <dbReference type="EMBL" id="AZA98537.1"/>
    </source>
</evidence>
<dbReference type="InterPro" id="IPR011990">
    <property type="entry name" value="TPR-like_helical_dom_sf"/>
</dbReference>
<gene>
    <name evidence="8" type="ORF">EG359_02470</name>
    <name evidence="9" type="ORF">SAMN05421768_10629</name>
</gene>
<organism evidence="9 10">
    <name type="scientific">Chryseobacterium joostei</name>
    <dbReference type="NCBI Taxonomy" id="112234"/>
    <lineage>
        <taxon>Bacteria</taxon>
        <taxon>Pseudomonadati</taxon>
        <taxon>Bacteroidota</taxon>
        <taxon>Flavobacteriia</taxon>
        <taxon>Flavobacteriales</taxon>
        <taxon>Weeksellaceae</taxon>
        <taxon>Chryseobacterium group</taxon>
        <taxon>Chryseobacterium</taxon>
    </lineage>
</organism>
<evidence type="ECO:0000256" key="4">
    <source>
        <dbReference type="ARBA" id="ARBA00022803"/>
    </source>
</evidence>
<name>A0A1N7ILH1_9FLAO</name>
<dbReference type="Gene3D" id="1.25.40.10">
    <property type="entry name" value="Tetratricopeptide repeat domain"/>
    <property type="match status" value="1"/>
</dbReference>
<dbReference type="PANTHER" id="PTHR46630">
    <property type="entry name" value="TETRATRICOPEPTIDE REPEAT PROTEIN 29"/>
    <property type="match status" value="1"/>
</dbReference>
<evidence type="ECO:0000256" key="1">
    <source>
        <dbReference type="ARBA" id="ARBA00004496"/>
    </source>
</evidence>
<accession>A0A1N7ILH1</accession>
<evidence type="ECO:0000313" key="10">
    <source>
        <dbReference type="Proteomes" id="UP000186106"/>
    </source>
</evidence>
<evidence type="ECO:0000256" key="5">
    <source>
        <dbReference type="ARBA" id="ARBA00038253"/>
    </source>
</evidence>
<keyword evidence="7" id="KW-0812">Transmembrane</keyword>
<dbReference type="Pfam" id="PF13424">
    <property type="entry name" value="TPR_12"/>
    <property type="match status" value="1"/>
</dbReference>
<proteinExistence type="inferred from homology"/>
<dbReference type="OrthoDB" id="1017207at2"/>
<evidence type="ECO:0000313" key="9">
    <source>
        <dbReference type="EMBL" id="SIS37915.1"/>
    </source>
</evidence>
<keyword evidence="7" id="KW-1133">Transmembrane helix</keyword>
<evidence type="ECO:0000256" key="6">
    <source>
        <dbReference type="PROSITE-ProRule" id="PRU00339"/>
    </source>
</evidence>
<feature type="repeat" description="TPR" evidence="6">
    <location>
        <begin position="236"/>
        <end position="269"/>
    </location>
</feature>
<comment type="similarity">
    <text evidence="5">Belongs to the Rap family.</text>
</comment>
<evidence type="ECO:0000256" key="3">
    <source>
        <dbReference type="ARBA" id="ARBA00022737"/>
    </source>
</evidence>
<dbReference type="SMART" id="SM00028">
    <property type="entry name" value="TPR"/>
    <property type="match status" value="5"/>
</dbReference>
<dbReference type="KEGG" id="cjt:EG359_02470"/>
<keyword evidence="11" id="KW-1185">Reference proteome</keyword>
<dbReference type="InterPro" id="IPR019734">
    <property type="entry name" value="TPR_rpt"/>
</dbReference>
<dbReference type="PROSITE" id="PS50005">
    <property type="entry name" value="TPR"/>
    <property type="match status" value="1"/>
</dbReference>
<comment type="subcellular location">
    <subcellularLocation>
        <location evidence="1">Cytoplasm</location>
    </subcellularLocation>
</comment>
<keyword evidence="3" id="KW-0677">Repeat</keyword>
<dbReference type="PANTHER" id="PTHR46630:SF1">
    <property type="entry name" value="TETRATRICOPEPTIDE REPEAT PROTEIN 29"/>
    <property type="match status" value="1"/>
</dbReference>
<dbReference type="EMBL" id="CP033926">
    <property type="protein sequence ID" value="AZA98537.1"/>
    <property type="molecule type" value="Genomic_DNA"/>
</dbReference>
<dbReference type="STRING" id="112234.SAMN05421768_10629"/>
<protein>
    <submittedName>
        <fullName evidence="8">Tetratricopeptide repeat protein</fullName>
    </submittedName>
    <submittedName>
        <fullName evidence="9">Tetratricopeptide repeat-containing protein</fullName>
    </submittedName>
</protein>
<evidence type="ECO:0000256" key="7">
    <source>
        <dbReference type="SAM" id="Phobius"/>
    </source>
</evidence>
<dbReference type="EMBL" id="FTNZ01000006">
    <property type="protein sequence ID" value="SIS37915.1"/>
    <property type="molecule type" value="Genomic_DNA"/>
</dbReference>
<dbReference type="Proteomes" id="UP000186106">
    <property type="component" value="Unassembled WGS sequence"/>
</dbReference>
<dbReference type="Proteomes" id="UP000279541">
    <property type="component" value="Chromosome"/>
</dbReference>
<dbReference type="SUPFAM" id="SSF48452">
    <property type="entry name" value="TPR-like"/>
    <property type="match status" value="2"/>
</dbReference>
<feature type="transmembrane region" description="Helical" evidence="7">
    <location>
        <begin position="339"/>
        <end position="359"/>
    </location>
</feature>
<dbReference type="InterPro" id="IPR051476">
    <property type="entry name" value="Bac_ResReg_Asp_Phosphatase"/>
</dbReference>
<dbReference type="GO" id="GO:0005737">
    <property type="term" value="C:cytoplasm"/>
    <property type="evidence" value="ECO:0007669"/>
    <property type="project" value="UniProtKB-SubCell"/>
</dbReference>
<keyword evidence="7" id="KW-0472">Membrane</keyword>
<keyword evidence="2" id="KW-0963">Cytoplasm</keyword>
<reference evidence="8 11" key="2">
    <citation type="submission" date="2018-11" db="EMBL/GenBank/DDBJ databases">
        <title>Proposal to divide the Flavobacteriaceae and reorganize its genera based on Amino Acid Identity values calculated from whole genome sequences.</title>
        <authorList>
            <person name="Nicholson A.C."/>
            <person name="Gulvik C.A."/>
            <person name="Whitney A.M."/>
            <person name="Humrighouse B.W."/>
            <person name="Bell M."/>
            <person name="Holmes B."/>
            <person name="Steigerwalt A.G."/>
            <person name="Villarma A."/>
            <person name="Sheth M."/>
            <person name="Batra D."/>
            <person name="Pryor J."/>
            <person name="Bernardet J.-F."/>
            <person name="Hugo C."/>
            <person name="Kampfer P."/>
            <person name="Newman J."/>
            <person name="McQuiston J.R."/>
        </authorList>
    </citation>
    <scope>NUCLEOTIDE SEQUENCE [LARGE SCALE GENOMIC DNA]</scope>
    <source>
        <strain evidence="8 11">DSM 16927</strain>
    </source>
</reference>
<dbReference type="AlphaFoldDB" id="A0A1N7ILH1"/>
<evidence type="ECO:0000256" key="2">
    <source>
        <dbReference type="ARBA" id="ARBA00022490"/>
    </source>
</evidence>